<name>A0AA42BPT3_9ALTE</name>
<evidence type="ECO:0000313" key="4">
    <source>
        <dbReference type="EMBL" id="MCP3428771.1"/>
    </source>
</evidence>
<dbReference type="InterPro" id="IPR027065">
    <property type="entry name" value="Lon_Prtase"/>
</dbReference>
<dbReference type="GO" id="GO:0005524">
    <property type="term" value="F:ATP binding"/>
    <property type="evidence" value="ECO:0007669"/>
    <property type="project" value="InterPro"/>
</dbReference>
<dbReference type="Gene3D" id="1.10.8.60">
    <property type="match status" value="1"/>
</dbReference>
<dbReference type="GO" id="GO:0030163">
    <property type="term" value="P:protein catabolic process"/>
    <property type="evidence" value="ECO:0007669"/>
    <property type="project" value="InterPro"/>
</dbReference>
<dbReference type="InterPro" id="IPR008269">
    <property type="entry name" value="Lon_proteolytic"/>
</dbReference>
<feature type="active site" evidence="2">
    <location>
        <position position="722"/>
    </location>
</feature>
<dbReference type="InterPro" id="IPR020568">
    <property type="entry name" value="Ribosomal_Su5_D2-typ_SF"/>
</dbReference>
<dbReference type="Gene3D" id="3.40.50.300">
    <property type="entry name" value="P-loop containing nucleotide triphosphate hydrolases"/>
    <property type="match status" value="2"/>
</dbReference>
<dbReference type="InterPro" id="IPR014721">
    <property type="entry name" value="Ribsml_uS5_D2-typ_fold_subgr"/>
</dbReference>
<dbReference type="GO" id="GO:0004252">
    <property type="term" value="F:serine-type endopeptidase activity"/>
    <property type="evidence" value="ECO:0007669"/>
    <property type="project" value="UniProtKB-UniRule"/>
</dbReference>
<dbReference type="Proteomes" id="UP001165413">
    <property type="component" value="Unassembled WGS sequence"/>
</dbReference>
<feature type="domain" description="Lon proteolytic" evidence="3">
    <location>
        <begin position="589"/>
        <end position="784"/>
    </location>
</feature>
<evidence type="ECO:0000256" key="1">
    <source>
        <dbReference type="ARBA" id="ARBA00022670"/>
    </source>
</evidence>
<dbReference type="Pfam" id="PF13654">
    <property type="entry name" value="AAA_32"/>
    <property type="match status" value="1"/>
</dbReference>
<accession>A0AA42BPT3</accession>
<keyword evidence="5" id="KW-1185">Reference proteome</keyword>
<dbReference type="EMBL" id="JANATA010000011">
    <property type="protein sequence ID" value="MCP3428771.1"/>
    <property type="molecule type" value="Genomic_DNA"/>
</dbReference>
<dbReference type="AlphaFoldDB" id="A0AA42BPT3"/>
<dbReference type="RefSeq" id="WP_254100369.1">
    <property type="nucleotide sequence ID" value="NZ_JANATA010000011.1"/>
</dbReference>
<keyword evidence="2" id="KW-0720">Serine protease</keyword>
<evidence type="ECO:0000313" key="5">
    <source>
        <dbReference type="Proteomes" id="UP001165413"/>
    </source>
</evidence>
<dbReference type="PROSITE" id="PS51786">
    <property type="entry name" value="LON_PROTEOLYTIC"/>
    <property type="match status" value="1"/>
</dbReference>
<keyword evidence="2" id="KW-0378">Hydrolase</keyword>
<dbReference type="InterPro" id="IPR046843">
    <property type="entry name" value="LonB_AAA-LID"/>
</dbReference>
<keyword evidence="1 2" id="KW-0645">Protease</keyword>
<dbReference type="GO" id="GO:0006508">
    <property type="term" value="P:proteolysis"/>
    <property type="evidence" value="ECO:0007669"/>
    <property type="project" value="UniProtKB-KW"/>
</dbReference>
<comment type="similarity">
    <text evidence="2">Belongs to the peptidase S16 family.</text>
</comment>
<dbReference type="PANTHER" id="PTHR10046">
    <property type="entry name" value="ATP DEPENDENT LON PROTEASE FAMILY MEMBER"/>
    <property type="match status" value="1"/>
</dbReference>
<protein>
    <recommendedName>
        <fullName evidence="2">endopeptidase La</fullName>
        <ecNumber evidence="2">3.4.21.53</ecNumber>
    </recommendedName>
</protein>
<proteinExistence type="inferred from homology"/>
<evidence type="ECO:0000259" key="3">
    <source>
        <dbReference type="PROSITE" id="PS51786"/>
    </source>
</evidence>
<organism evidence="4 5">
    <name type="scientific">Opacimonas viscosa</name>
    <dbReference type="NCBI Taxonomy" id="2961944"/>
    <lineage>
        <taxon>Bacteria</taxon>
        <taxon>Pseudomonadati</taxon>
        <taxon>Pseudomonadota</taxon>
        <taxon>Gammaproteobacteria</taxon>
        <taxon>Alteromonadales</taxon>
        <taxon>Alteromonadaceae</taxon>
        <taxon>Opacimonas</taxon>
    </lineage>
</organism>
<sequence length="821" mass="90725">MDLSSAKPNCNSQPKSVQNTIAKTALSAADCACIIDLNELSDTLNKLDNTSTNPADEVRVFIGQERAKSALEFGLGMPAKGYNLYVMGEQATGRATLVKSYIQKNIAEYPAPLDWLYLHNVKDERNPWSLALVGGASEQLLQDMQQLINALLDSFPAAFDNPGYQRKKGLVQKQYKGKYEAALEKVECAAVAFDIALFEEDGTVSFLPVVDNKPMEEEAFVQLPNAVQETFIAHIAELEELLEEELLELPLWKRQQAKALRELKTETAEQSIEPLLADLRKKYAQQPQLDSYFVSIKPHIVDSVLWLDELEEKEEKFDIAQAREYLESQYLPNVLVQHTANAAAPVVYESNPTYQNLFGRIEYSTAQGSVMTDYRMISPGALHEANGGFLLLDADKMVEQPHVWESLKRALKQAQLRIDLPQQDAGMVNSVTLAPEPISLNVKIILIGSRELFYLLQEHDEEFSHLFRVLVDFAYELPATEHNVLDFVTQASAHARKLAFTHVEPLAMQTLLMESMRNAEHQQKISAQFADILELMNEAAFYAKSDLPCPLLNTYLEEAKTAREFRSGRVAETLLDDIKEGQILIRTTGAAVGTINGLTVMDIGSSTFGTPARISATVHAGSNGVVDIEREVELGQSIHSKGVMLLTGYLGHKYAQDFPLTLSANIALEQSYGYIDGDSASLGELIALLSALTHEPCKQSIAITGSINQYGEVQSVGGINEKIEGFFAICEHRGLTGEQGVIIPFANTVHLMLNAAVREAVSAGTFHIYAVKTVDEALTILMEKDAGEQNSKGRYPKHTINFKALQQLAKIATIVNGGDEE</sequence>
<comment type="caution">
    <text evidence="4">The sequence shown here is derived from an EMBL/GenBank/DDBJ whole genome shotgun (WGS) entry which is preliminary data.</text>
</comment>
<evidence type="ECO:0000256" key="2">
    <source>
        <dbReference type="PROSITE-ProRule" id="PRU01122"/>
    </source>
</evidence>
<dbReference type="EC" id="3.4.21.53" evidence="2"/>
<dbReference type="InterPro" id="IPR027417">
    <property type="entry name" value="P-loop_NTPase"/>
</dbReference>
<comment type="catalytic activity">
    <reaction evidence="2">
        <text>Hydrolysis of proteins in presence of ATP.</text>
        <dbReference type="EC" id="3.4.21.53"/>
    </reaction>
</comment>
<dbReference type="Pfam" id="PF05362">
    <property type="entry name" value="Lon_C"/>
    <property type="match status" value="1"/>
</dbReference>
<dbReference type="GO" id="GO:0004176">
    <property type="term" value="F:ATP-dependent peptidase activity"/>
    <property type="evidence" value="ECO:0007669"/>
    <property type="project" value="UniProtKB-UniRule"/>
</dbReference>
<feature type="active site" evidence="2">
    <location>
        <position position="679"/>
    </location>
</feature>
<dbReference type="InterPro" id="IPR041699">
    <property type="entry name" value="AAA_32"/>
</dbReference>
<dbReference type="Gene3D" id="3.30.230.10">
    <property type="match status" value="1"/>
</dbReference>
<dbReference type="Pfam" id="PF20436">
    <property type="entry name" value="LonB_AAA-LID"/>
    <property type="match status" value="1"/>
</dbReference>
<reference evidence="4" key="1">
    <citation type="submission" date="2022-07" db="EMBL/GenBank/DDBJ databases">
        <title>Characterization of the Novel Bacterium Alteromonas immobilis LMIT006 and Alteromonas gregis LMIT007.</title>
        <authorList>
            <person name="Lin X."/>
        </authorList>
    </citation>
    <scope>NUCLEOTIDE SEQUENCE</scope>
    <source>
        <strain evidence="4">LMIT007</strain>
    </source>
</reference>
<dbReference type="SUPFAM" id="SSF54211">
    <property type="entry name" value="Ribosomal protein S5 domain 2-like"/>
    <property type="match status" value="1"/>
</dbReference>
<gene>
    <name evidence="4" type="ORF">NLF92_07405</name>
</gene>
<dbReference type="PRINTS" id="PR00830">
    <property type="entry name" value="ENDOLAPTASE"/>
</dbReference>